<evidence type="ECO:0000259" key="14">
    <source>
        <dbReference type="PROSITE" id="PS50122"/>
    </source>
</evidence>
<dbReference type="EMBL" id="VORU01000001">
    <property type="protein sequence ID" value="TXD70839.1"/>
    <property type="molecule type" value="Genomic_DNA"/>
</dbReference>
<feature type="domain" description="PAC" evidence="13">
    <location>
        <begin position="1198"/>
        <end position="1250"/>
    </location>
</feature>
<dbReference type="InterPro" id="IPR022641">
    <property type="entry name" value="CheR_N"/>
</dbReference>
<comment type="catalytic activity">
    <reaction evidence="1">
        <text>ATP + protein L-histidine = ADP + protein N-phospho-L-histidine.</text>
        <dbReference type="EC" id="2.7.13.3"/>
    </reaction>
</comment>
<dbReference type="InterPro" id="IPR000014">
    <property type="entry name" value="PAS"/>
</dbReference>
<organism evidence="16 17">
    <name type="scientific">Aequorivita lipolytica</name>
    <dbReference type="NCBI Taxonomy" id="153267"/>
    <lineage>
        <taxon>Bacteria</taxon>
        <taxon>Pseudomonadati</taxon>
        <taxon>Bacteroidota</taxon>
        <taxon>Flavobacteriia</taxon>
        <taxon>Flavobacteriales</taxon>
        <taxon>Flavobacteriaceae</taxon>
        <taxon>Aequorivita</taxon>
    </lineage>
</organism>
<dbReference type="PRINTS" id="PR00996">
    <property type="entry name" value="CHERMTFRASE"/>
</dbReference>
<evidence type="ECO:0000259" key="12">
    <source>
        <dbReference type="PROSITE" id="PS50112"/>
    </source>
</evidence>
<dbReference type="Gene3D" id="3.40.50.150">
    <property type="entry name" value="Vaccinia Virus protein VP39"/>
    <property type="match status" value="1"/>
</dbReference>
<evidence type="ECO:0000313" key="16">
    <source>
        <dbReference type="EMBL" id="TXD70839.1"/>
    </source>
</evidence>
<keyword evidence="4" id="KW-0808">Transferase</keyword>
<dbReference type="InterPro" id="IPR005467">
    <property type="entry name" value="His_kinase_dom"/>
</dbReference>
<dbReference type="SMART" id="SM00387">
    <property type="entry name" value="HATPase_c"/>
    <property type="match status" value="1"/>
</dbReference>
<keyword evidence="9" id="KW-0175">Coiled coil</keyword>
<dbReference type="Pfam" id="PF08448">
    <property type="entry name" value="PAS_4"/>
    <property type="match status" value="1"/>
</dbReference>
<accession>A0A5C6YU84</accession>
<evidence type="ECO:0000256" key="6">
    <source>
        <dbReference type="ARBA" id="ARBA00023012"/>
    </source>
</evidence>
<keyword evidence="3" id="KW-0597">Phosphoprotein</keyword>
<evidence type="ECO:0000259" key="15">
    <source>
        <dbReference type="PROSITE" id="PS50123"/>
    </source>
</evidence>
<dbReference type="InterPro" id="IPR013656">
    <property type="entry name" value="PAS_4"/>
</dbReference>
<dbReference type="Pfam" id="PF00512">
    <property type="entry name" value="HisKA"/>
    <property type="match status" value="1"/>
</dbReference>
<dbReference type="PANTHER" id="PTHR24422:SF27">
    <property type="entry name" value="PROTEIN-GLUTAMATE O-METHYLTRANSFERASE"/>
    <property type="match status" value="1"/>
</dbReference>
<dbReference type="InterPro" id="IPR035965">
    <property type="entry name" value="PAS-like_dom_sf"/>
</dbReference>
<evidence type="ECO:0000256" key="2">
    <source>
        <dbReference type="ARBA" id="ARBA00012438"/>
    </source>
</evidence>
<dbReference type="RefSeq" id="WP_111813821.1">
    <property type="nucleotide sequence ID" value="NZ_CBCRZQ010000001.1"/>
</dbReference>
<evidence type="ECO:0000259" key="13">
    <source>
        <dbReference type="PROSITE" id="PS50113"/>
    </source>
</evidence>
<keyword evidence="6" id="KW-0902">Two-component regulatory system</keyword>
<dbReference type="Pfam" id="PF01739">
    <property type="entry name" value="CheR"/>
    <property type="match status" value="1"/>
</dbReference>
<keyword evidence="17" id="KW-1185">Reference proteome</keyword>
<dbReference type="InterPro" id="IPR036890">
    <property type="entry name" value="HATPase_C_sf"/>
</dbReference>
<dbReference type="GO" id="GO:0005737">
    <property type="term" value="C:cytoplasm"/>
    <property type="evidence" value="ECO:0007669"/>
    <property type="project" value="InterPro"/>
</dbReference>
<dbReference type="GO" id="GO:0000156">
    <property type="term" value="F:phosphorelay response regulator activity"/>
    <property type="evidence" value="ECO:0007669"/>
    <property type="project" value="InterPro"/>
</dbReference>
<dbReference type="InterPro" id="IPR013767">
    <property type="entry name" value="PAS_fold"/>
</dbReference>
<evidence type="ECO:0000313" key="17">
    <source>
        <dbReference type="Proteomes" id="UP000321945"/>
    </source>
</evidence>
<protein>
    <recommendedName>
        <fullName evidence="2">histidine kinase</fullName>
        <ecNumber evidence="2">2.7.13.3</ecNumber>
    </recommendedName>
</protein>
<dbReference type="Pfam" id="PF03705">
    <property type="entry name" value="CheR_N"/>
    <property type="match status" value="1"/>
</dbReference>
<dbReference type="PROSITE" id="PS50123">
    <property type="entry name" value="CHER"/>
    <property type="match status" value="1"/>
</dbReference>
<dbReference type="Proteomes" id="UP000321945">
    <property type="component" value="Unassembled WGS sequence"/>
</dbReference>
<dbReference type="InterPro" id="IPR013655">
    <property type="entry name" value="PAS_fold_3"/>
</dbReference>
<dbReference type="GO" id="GO:0008984">
    <property type="term" value="F:protein-glutamate methylesterase activity"/>
    <property type="evidence" value="ECO:0007669"/>
    <property type="project" value="InterPro"/>
</dbReference>
<dbReference type="Pfam" id="PF02518">
    <property type="entry name" value="HATPase_c"/>
    <property type="match status" value="1"/>
</dbReference>
<dbReference type="InterPro" id="IPR035909">
    <property type="entry name" value="CheB_C"/>
</dbReference>
<dbReference type="Gene3D" id="3.30.565.10">
    <property type="entry name" value="Histidine kinase-like ATPase, C-terminal domain"/>
    <property type="match status" value="1"/>
</dbReference>
<dbReference type="SMART" id="SM00138">
    <property type="entry name" value="MeTrc"/>
    <property type="match status" value="1"/>
</dbReference>
<dbReference type="GO" id="GO:0006355">
    <property type="term" value="P:regulation of DNA-templated transcription"/>
    <property type="evidence" value="ECO:0007669"/>
    <property type="project" value="InterPro"/>
</dbReference>
<keyword evidence="7" id="KW-0472">Membrane</keyword>
<dbReference type="FunFam" id="3.30.450.20:FF:000099">
    <property type="entry name" value="Sensory box sensor histidine kinase"/>
    <property type="match status" value="1"/>
</dbReference>
<reference evidence="16 17" key="1">
    <citation type="submission" date="2019-08" db="EMBL/GenBank/DDBJ databases">
        <title>Genome of Aequorivita lipolytica Y10-2 (type strain).</title>
        <authorList>
            <person name="Bowman J.P."/>
        </authorList>
    </citation>
    <scope>NUCLEOTIDE SEQUENCE [LARGE SCALE GENOMIC DNA]</scope>
    <source>
        <strain evidence="16 17">Y10-2</strain>
    </source>
</reference>
<keyword evidence="8" id="KW-0378">Hydrolase</keyword>
<dbReference type="SUPFAM" id="SSF55874">
    <property type="entry name" value="ATPase domain of HSP90 chaperone/DNA topoisomerase II/histidine kinase"/>
    <property type="match status" value="1"/>
</dbReference>
<dbReference type="SUPFAM" id="SSF53335">
    <property type="entry name" value="S-adenosyl-L-methionine-dependent methyltransferases"/>
    <property type="match status" value="1"/>
</dbReference>
<dbReference type="Pfam" id="PF13426">
    <property type="entry name" value="PAS_9"/>
    <property type="match status" value="1"/>
</dbReference>
<dbReference type="InterPro" id="IPR000673">
    <property type="entry name" value="Sig_transdc_resp-reg_Me-estase"/>
</dbReference>
<dbReference type="GO" id="GO:0000155">
    <property type="term" value="F:phosphorelay sensor kinase activity"/>
    <property type="evidence" value="ECO:0007669"/>
    <property type="project" value="InterPro"/>
</dbReference>
<dbReference type="InterPro" id="IPR003661">
    <property type="entry name" value="HisK_dim/P_dom"/>
</dbReference>
<evidence type="ECO:0000256" key="7">
    <source>
        <dbReference type="ARBA" id="ARBA00023136"/>
    </source>
</evidence>
<dbReference type="OrthoDB" id="9766459at2"/>
<feature type="domain" description="CheB-type methylesterase" evidence="14">
    <location>
        <begin position="11"/>
        <end position="202"/>
    </location>
</feature>
<dbReference type="Gene3D" id="3.30.450.20">
    <property type="entry name" value="PAS domain"/>
    <property type="match status" value="4"/>
</dbReference>
<dbReference type="InterPro" id="IPR036097">
    <property type="entry name" value="HisK_dim/P_sf"/>
</dbReference>
<dbReference type="SMART" id="SM00091">
    <property type="entry name" value="PAS"/>
    <property type="match status" value="4"/>
</dbReference>
<feature type="active site" evidence="8">
    <location>
        <position position="50"/>
    </location>
</feature>
<dbReference type="CDD" id="cd00075">
    <property type="entry name" value="HATPase"/>
    <property type="match status" value="1"/>
</dbReference>
<dbReference type="CDD" id="cd00130">
    <property type="entry name" value="PAS"/>
    <property type="match status" value="2"/>
</dbReference>
<evidence type="ECO:0000256" key="4">
    <source>
        <dbReference type="ARBA" id="ARBA00022679"/>
    </source>
</evidence>
<dbReference type="PANTHER" id="PTHR24422">
    <property type="entry name" value="CHEMOTAXIS PROTEIN METHYLTRANSFERASE"/>
    <property type="match status" value="1"/>
</dbReference>
<gene>
    <name evidence="16" type="ORF">ESV24_01745</name>
</gene>
<keyword evidence="8" id="KW-0145">Chemotaxis</keyword>
<dbReference type="SUPFAM" id="SSF52738">
    <property type="entry name" value="Methylesterase CheB, C-terminal domain"/>
    <property type="match status" value="1"/>
</dbReference>
<dbReference type="SUPFAM" id="SSF55785">
    <property type="entry name" value="PYP-like sensor domain (PAS domain)"/>
    <property type="match status" value="4"/>
</dbReference>
<dbReference type="InterPro" id="IPR000700">
    <property type="entry name" value="PAS-assoc_C"/>
</dbReference>
<feature type="domain" description="Histidine kinase" evidence="11">
    <location>
        <begin position="1254"/>
        <end position="1476"/>
    </location>
</feature>
<feature type="region of interest" description="Disordered" evidence="10">
    <location>
        <begin position="497"/>
        <end position="520"/>
    </location>
</feature>
<dbReference type="Pfam" id="PF08447">
    <property type="entry name" value="PAS_3"/>
    <property type="match status" value="1"/>
</dbReference>
<dbReference type="FunFam" id="3.30.565.10:FF:000006">
    <property type="entry name" value="Sensor histidine kinase WalK"/>
    <property type="match status" value="1"/>
</dbReference>
<keyword evidence="5" id="KW-0418">Kinase</keyword>
<feature type="compositionally biased region" description="Basic and acidic residues" evidence="10">
    <location>
        <begin position="501"/>
        <end position="520"/>
    </location>
</feature>
<feature type="active site" evidence="8">
    <location>
        <position position="23"/>
    </location>
</feature>
<evidence type="ECO:0000259" key="11">
    <source>
        <dbReference type="PROSITE" id="PS50109"/>
    </source>
</evidence>
<dbReference type="EC" id="2.7.13.3" evidence="2"/>
<dbReference type="InterPro" id="IPR050903">
    <property type="entry name" value="Bact_Chemotaxis_MeTrfase"/>
</dbReference>
<proteinExistence type="predicted"/>
<dbReference type="CDD" id="cd16434">
    <property type="entry name" value="CheB-CheR_fusion"/>
    <property type="match status" value="1"/>
</dbReference>
<dbReference type="PROSITE" id="PS50109">
    <property type="entry name" value="HIS_KIN"/>
    <property type="match status" value="1"/>
</dbReference>
<dbReference type="PROSITE" id="PS50113">
    <property type="entry name" value="PAC"/>
    <property type="match status" value="1"/>
</dbReference>
<evidence type="ECO:0000256" key="1">
    <source>
        <dbReference type="ARBA" id="ARBA00000085"/>
    </source>
</evidence>
<feature type="active site" evidence="8">
    <location>
        <position position="144"/>
    </location>
</feature>
<dbReference type="GO" id="GO:0008757">
    <property type="term" value="F:S-adenosylmethionine-dependent methyltransferase activity"/>
    <property type="evidence" value="ECO:0007669"/>
    <property type="project" value="InterPro"/>
</dbReference>
<feature type="domain" description="PAS" evidence="12">
    <location>
        <begin position="1125"/>
        <end position="1195"/>
    </location>
</feature>
<evidence type="ECO:0000256" key="10">
    <source>
        <dbReference type="SAM" id="MobiDB-lite"/>
    </source>
</evidence>
<feature type="coiled-coil region" evidence="9">
    <location>
        <begin position="643"/>
        <end position="726"/>
    </location>
</feature>
<dbReference type="NCBIfam" id="TIGR00229">
    <property type="entry name" value="sensory_box"/>
    <property type="match status" value="1"/>
</dbReference>
<dbReference type="Pfam" id="PF01339">
    <property type="entry name" value="CheB_methylest"/>
    <property type="match status" value="1"/>
</dbReference>
<dbReference type="PROSITE" id="PS50112">
    <property type="entry name" value="PAS"/>
    <property type="match status" value="1"/>
</dbReference>
<evidence type="ECO:0000256" key="5">
    <source>
        <dbReference type="ARBA" id="ARBA00022777"/>
    </source>
</evidence>
<dbReference type="InterPro" id="IPR022642">
    <property type="entry name" value="CheR_C"/>
</dbReference>
<dbReference type="PROSITE" id="PS50122">
    <property type="entry name" value="CHEB"/>
    <property type="match status" value="1"/>
</dbReference>
<dbReference type="Gene3D" id="3.40.50.180">
    <property type="entry name" value="Methylesterase CheB, C-terminal domain"/>
    <property type="match status" value="1"/>
</dbReference>
<dbReference type="SMART" id="SM00388">
    <property type="entry name" value="HisKA"/>
    <property type="match status" value="1"/>
</dbReference>
<dbReference type="Pfam" id="PF00989">
    <property type="entry name" value="PAS"/>
    <property type="match status" value="1"/>
</dbReference>
<dbReference type="SUPFAM" id="SSF47757">
    <property type="entry name" value="Chemotaxis receptor methyltransferase CheR, N-terminal domain"/>
    <property type="match status" value="1"/>
</dbReference>
<feature type="domain" description="CheR-type methyltransferase" evidence="15">
    <location>
        <begin position="217"/>
        <end position="476"/>
    </location>
</feature>
<dbReference type="InterPro" id="IPR029063">
    <property type="entry name" value="SAM-dependent_MTases_sf"/>
</dbReference>
<dbReference type="InterPro" id="IPR003594">
    <property type="entry name" value="HATPase_dom"/>
</dbReference>
<dbReference type="Gene3D" id="1.10.287.130">
    <property type="match status" value="1"/>
</dbReference>
<dbReference type="SUPFAM" id="SSF47384">
    <property type="entry name" value="Homodimeric domain of signal transducing histidine kinase"/>
    <property type="match status" value="1"/>
</dbReference>
<dbReference type="GO" id="GO:0006935">
    <property type="term" value="P:chemotaxis"/>
    <property type="evidence" value="ECO:0007669"/>
    <property type="project" value="UniProtKB-UniRule"/>
</dbReference>
<evidence type="ECO:0000256" key="3">
    <source>
        <dbReference type="ARBA" id="ARBA00022553"/>
    </source>
</evidence>
<sequence>MGKPLKNLTKSANNFPVVGIGASAGGLGAFKKLVEAIPEDSGMAYVLVQHLDPNHESLLAELLQKVTKIPVLEIADDIKVEPDHIYIIPSNKMLLANDGVLELSPRPTPNKSVRNLPIDLFFRSLAEVHQNHSLGVVLSGTGSDGTAGLMAIKDNGGITFAQDQQSAEWDGMPRSAVDAGVVDFILKPEEIPAKILELVSTLDRNGFEKEDISHQEEEVFRKIHSLLRIRKNTDFTYYKQTTIRRRILRRMALNKIKKPATYLSYLRGNKDEQDLLYQDLLIPVTSFFRDVDVFDTLCERLIPMLQQKKGNESLRLWSAGCSTGQEAYSLLICLKEYLNANPTLNGDKSAKAGIKIQLFATDISEPAIAKARKGLYTTSEVENVSPKRLKEFFTKTKTGYQLNKEIREMCVFALHNFLSDPPFGNMDIISCRNVLIYFQPYLQKKALATFHYSLNENGYLLLGKSETNSSLSEQFSPANKKDKLYMRKNSATSVIKSSTRYSEKRLHTNEESEPETEKKRTDFKKIADELLLSRFTPASVVVNEDMDIILFNGNTNSYLGQQSGKPSHNLFKMAKGTLAIELRNIIHKVMKEGTSVTKENIAFVENDVRQMISLEAVPLPNVVEPHYLVLFHQQLAAQEDLTLNKKDSEKDEKDLRIRQLENELEQTLEDMRSITEDQEAANEELQSANEELLSGGEELQSLNEELQTSKEELQSTNEEITVINHELINLNELVTEERNYAESIVETIHEPLLVLDKNLKVSAANNSYYKTFHTKEKETEGKLIYELGNKQWDIPELRRQLETILSKKNSFEDFEVVHTFEHIGERSMCLNATEIKREDRSKNLILLAIKDITVQKLHWKRKQELLEKFKNLVMQAPVAIMFLKGKNYKVELANDLFLQLVEKGKNFVGKPIFESLPELKEQGINKLLYKALKSGEPYYANEMEVKMGRGKKSEPGYYNFMCQLMYDQDSIITGIMVIVNEVTDQVIARKKVEESEHKYKEMINSSPSLIGILEGENFILTVANDALLNQLGKGKGIIGKPYLDSVPELEEQGFGDLLRDVYKTGKPYSAHEVPVTLVRHGKKELSYYNFVYQPQRDVQGNIVGVAIILNVVTAEAELNKEIRESEARYHQMTDLVPDMIINATADGEVFFFNKVWTDFSGWNLKKIKKEGWGKLMHPEELPTIEENWMRAVKTGNDFDMEFRILDKNGDFKWHINRAVPVKDETGKINMWVGASTQIQKLKDEEKNKEDFLKMVSHELKTPVTSIKGYTQLLLSMLESGTQETLGAIPMIPSLERIDNQVSRLTRLISEMLDLSRVEESKLELQKETFGINQFVESNVQDIKYTNAEYKIKITHDDTFSVYGDKDRINQVLINFITNAIKYSPDDKNITVRVYKVDEENGAVSVKDKGIGIDKKDHEHLFERFYRVSGKDETNFTGFGIGLYLAKEIIERHNGRVDLKSKKGKGSEFIFTLPIISGSDKIKDV</sequence>
<dbReference type="InterPro" id="IPR000780">
    <property type="entry name" value="CheR_MeTrfase"/>
</dbReference>
<dbReference type="FunFam" id="1.10.287.130:FF:000001">
    <property type="entry name" value="Two-component sensor histidine kinase"/>
    <property type="match status" value="1"/>
</dbReference>
<name>A0A5C6YU84_9FLAO</name>
<comment type="caution">
    <text evidence="16">The sequence shown here is derived from an EMBL/GenBank/DDBJ whole genome shotgun (WGS) entry which is preliminary data.</text>
</comment>
<dbReference type="CDD" id="cd00082">
    <property type="entry name" value="HisKA"/>
    <property type="match status" value="1"/>
</dbReference>
<evidence type="ECO:0000256" key="9">
    <source>
        <dbReference type="SAM" id="Coils"/>
    </source>
</evidence>
<evidence type="ECO:0000256" key="8">
    <source>
        <dbReference type="PROSITE-ProRule" id="PRU00050"/>
    </source>
</evidence>